<accession>A0ABW3ZSC7</accession>
<evidence type="ECO:0000313" key="21">
    <source>
        <dbReference type="Proteomes" id="UP001597178"/>
    </source>
</evidence>
<feature type="transmembrane region" description="Helical" evidence="17">
    <location>
        <begin position="20"/>
        <end position="40"/>
    </location>
</feature>
<evidence type="ECO:0000256" key="5">
    <source>
        <dbReference type="ARBA" id="ARBA00011903"/>
    </source>
</evidence>
<feature type="domain" description="AAA" evidence="19">
    <location>
        <begin position="286"/>
        <end position="400"/>
    </location>
</feature>
<name>A0ABW3ZSC7_9BACI</name>
<evidence type="ECO:0000256" key="13">
    <source>
        <dbReference type="ARBA" id="ARBA00022989"/>
    </source>
</evidence>
<dbReference type="SUPFAM" id="SSF52540">
    <property type="entry name" value="P-loop containing nucleoside triphosphate hydrolases"/>
    <property type="match status" value="1"/>
</dbReference>
<keyword evidence="12" id="KW-0067">ATP-binding</keyword>
<keyword evidence="7" id="KW-0997">Cell inner membrane</keyword>
<evidence type="ECO:0000256" key="12">
    <source>
        <dbReference type="ARBA" id="ARBA00022840"/>
    </source>
</evidence>
<evidence type="ECO:0000256" key="15">
    <source>
        <dbReference type="ARBA" id="ARBA00023137"/>
    </source>
</evidence>
<keyword evidence="13 17" id="KW-1133">Transmembrane helix</keyword>
<keyword evidence="6" id="KW-1003">Cell membrane</keyword>
<evidence type="ECO:0000313" key="20">
    <source>
        <dbReference type="EMBL" id="MFD1360707.1"/>
    </source>
</evidence>
<keyword evidence="8 20" id="KW-0808">Transferase</keyword>
<dbReference type="Gene3D" id="3.40.50.300">
    <property type="entry name" value="P-loop containing nucleotide triphosphate hydrolases"/>
    <property type="match status" value="1"/>
</dbReference>
<dbReference type="InterPro" id="IPR003856">
    <property type="entry name" value="LPS_length_determ_N"/>
</dbReference>
<dbReference type="InterPro" id="IPR005702">
    <property type="entry name" value="Wzc-like_C"/>
</dbReference>
<gene>
    <name evidence="20" type="ORF">ACFQ4A_03320</name>
</gene>
<dbReference type="GO" id="GO:0004715">
    <property type="term" value="F:non-membrane spanning protein tyrosine kinase activity"/>
    <property type="evidence" value="ECO:0007669"/>
    <property type="project" value="UniProtKB-EC"/>
</dbReference>
<evidence type="ECO:0000256" key="17">
    <source>
        <dbReference type="SAM" id="Phobius"/>
    </source>
</evidence>
<keyword evidence="15" id="KW-0829">Tyrosine-protein kinase</keyword>
<dbReference type="PANTHER" id="PTHR32309:SF13">
    <property type="entry name" value="FERRIC ENTEROBACTIN TRANSPORT PROTEIN FEPE"/>
    <property type="match status" value="1"/>
</dbReference>
<comment type="subcellular location">
    <subcellularLocation>
        <location evidence="1">Cell inner membrane</location>
        <topology evidence="1">Multi-pass membrane protein</topology>
    </subcellularLocation>
</comment>
<evidence type="ECO:0000256" key="3">
    <source>
        <dbReference type="ARBA" id="ARBA00007316"/>
    </source>
</evidence>
<evidence type="ECO:0000256" key="11">
    <source>
        <dbReference type="ARBA" id="ARBA00022777"/>
    </source>
</evidence>
<keyword evidence="9 17" id="KW-0812">Transmembrane</keyword>
<dbReference type="InterPro" id="IPR027417">
    <property type="entry name" value="P-loop_NTPase"/>
</dbReference>
<evidence type="ECO:0000259" key="18">
    <source>
        <dbReference type="Pfam" id="PF02706"/>
    </source>
</evidence>
<evidence type="ECO:0000256" key="16">
    <source>
        <dbReference type="ARBA" id="ARBA00051245"/>
    </source>
</evidence>
<proteinExistence type="inferred from homology"/>
<sequence length="466" mass="52307">MEQSFQIKEFLMIFKKRMIFIIVVSLSFTLAGALISYYLVTPVYESRSDLLVNHTATTEDEPLSSTDIEMNLRLIETYQLIIKSKRIRDIVAAELNQTYTSNDLKRKLRVETNADSQIISLYIEDNDPEMAAEIANTFASIFQAEVTALMNMNNVNVLTKAEPADLNDPIRPKPIIYTIVSFLIGIMYSCTHVFLSAYFNTKLSSRTDVEKYLQVPLLGSVGIFSKGFSHQKEHNKQKGTANYLHLISRTTPSTTPAFEAYRTIRTNIQFQRSIRSMQSLLITSSEKGDGKTVTGINLAIVMAIDNKKTVVIDADLRKAEDHRFPGSDNSQYGLTNYLAGYAEADNILSDTSFPNLTAISSGPIPPNPAELLSSERMDQLLEQLRSQFDMIIIDSTPMFFSDPSILATKVDGCVLIVNAGVTKVNHAQQSLEQLKNVDARISGAVLNKKKDKKKHLANYYAYVKRY</sequence>
<evidence type="ECO:0000256" key="10">
    <source>
        <dbReference type="ARBA" id="ARBA00022741"/>
    </source>
</evidence>
<evidence type="ECO:0000256" key="2">
    <source>
        <dbReference type="ARBA" id="ARBA00006683"/>
    </source>
</evidence>
<protein>
    <recommendedName>
        <fullName evidence="5">non-specific protein-tyrosine kinase</fullName>
        <ecNumber evidence="5">2.7.10.2</ecNumber>
    </recommendedName>
</protein>
<evidence type="ECO:0000256" key="9">
    <source>
        <dbReference type="ARBA" id="ARBA00022692"/>
    </source>
</evidence>
<evidence type="ECO:0000256" key="14">
    <source>
        <dbReference type="ARBA" id="ARBA00023136"/>
    </source>
</evidence>
<keyword evidence="11" id="KW-0418">Kinase</keyword>
<dbReference type="NCBIfam" id="TIGR01007">
    <property type="entry name" value="eps_fam"/>
    <property type="match status" value="1"/>
</dbReference>
<evidence type="ECO:0000256" key="7">
    <source>
        <dbReference type="ARBA" id="ARBA00022519"/>
    </source>
</evidence>
<dbReference type="EMBL" id="JBHTNH010000003">
    <property type="protein sequence ID" value="MFD1360707.1"/>
    <property type="molecule type" value="Genomic_DNA"/>
</dbReference>
<dbReference type="PANTHER" id="PTHR32309">
    <property type="entry name" value="TYROSINE-PROTEIN KINASE"/>
    <property type="match status" value="1"/>
</dbReference>
<comment type="catalytic activity">
    <reaction evidence="16">
        <text>L-tyrosyl-[protein] + ATP = O-phospho-L-tyrosyl-[protein] + ADP + H(+)</text>
        <dbReference type="Rhea" id="RHEA:10596"/>
        <dbReference type="Rhea" id="RHEA-COMP:10136"/>
        <dbReference type="Rhea" id="RHEA-COMP:20101"/>
        <dbReference type="ChEBI" id="CHEBI:15378"/>
        <dbReference type="ChEBI" id="CHEBI:30616"/>
        <dbReference type="ChEBI" id="CHEBI:46858"/>
        <dbReference type="ChEBI" id="CHEBI:61978"/>
        <dbReference type="ChEBI" id="CHEBI:456216"/>
        <dbReference type="EC" id="2.7.10.2"/>
    </reaction>
</comment>
<dbReference type="CDD" id="cd05387">
    <property type="entry name" value="BY-kinase"/>
    <property type="match status" value="1"/>
</dbReference>
<feature type="domain" description="Polysaccharide chain length determinant N-terminal" evidence="18">
    <location>
        <begin position="5"/>
        <end position="95"/>
    </location>
</feature>
<evidence type="ECO:0000259" key="19">
    <source>
        <dbReference type="Pfam" id="PF13614"/>
    </source>
</evidence>
<comment type="similarity">
    <text evidence="3">Belongs to the CpsD/CapB family.</text>
</comment>
<dbReference type="InterPro" id="IPR050445">
    <property type="entry name" value="Bact_polysacc_biosynth/exp"/>
</dbReference>
<keyword evidence="10" id="KW-0547">Nucleotide-binding</keyword>
<evidence type="ECO:0000256" key="6">
    <source>
        <dbReference type="ARBA" id="ARBA00022475"/>
    </source>
</evidence>
<reference evidence="21" key="1">
    <citation type="journal article" date="2019" name="Int. J. Syst. Evol. Microbiol.">
        <title>The Global Catalogue of Microorganisms (GCM) 10K type strain sequencing project: providing services to taxonomists for standard genome sequencing and annotation.</title>
        <authorList>
            <consortium name="The Broad Institute Genomics Platform"/>
            <consortium name="The Broad Institute Genome Sequencing Center for Infectious Disease"/>
            <person name="Wu L."/>
            <person name="Ma J."/>
        </authorList>
    </citation>
    <scope>NUCLEOTIDE SEQUENCE [LARGE SCALE GENOMIC DNA]</scope>
    <source>
        <strain evidence="21">CCUG 54822</strain>
    </source>
</reference>
<dbReference type="Pfam" id="PF13614">
    <property type="entry name" value="AAA_31"/>
    <property type="match status" value="1"/>
</dbReference>
<keyword evidence="14 17" id="KW-0472">Membrane</keyword>
<comment type="similarity">
    <text evidence="2">Belongs to the CpsC/CapA family.</text>
</comment>
<evidence type="ECO:0000256" key="8">
    <source>
        <dbReference type="ARBA" id="ARBA00022679"/>
    </source>
</evidence>
<feature type="transmembrane region" description="Helical" evidence="17">
    <location>
        <begin position="175"/>
        <end position="199"/>
    </location>
</feature>
<dbReference type="RefSeq" id="WP_382397555.1">
    <property type="nucleotide sequence ID" value="NZ_JBHTNH010000003.1"/>
</dbReference>
<keyword evidence="21" id="KW-1185">Reference proteome</keyword>
<comment type="similarity">
    <text evidence="4">Belongs to the etk/wzc family.</text>
</comment>
<dbReference type="InterPro" id="IPR025669">
    <property type="entry name" value="AAA_dom"/>
</dbReference>
<evidence type="ECO:0000256" key="1">
    <source>
        <dbReference type="ARBA" id="ARBA00004429"/>
    </source>
</evidence>
<dbReference type="Pfam" id="PF02706">
    <property type="entry name" value="Wzz"/>
    <property type="match status" value="1"/>
</dbReference>
<comment type="caution">
    <text evidence="20">The sequence shown here is derived from an EMBL/GenBank/DDBJ whole genome shotgun (WGS) entry which is preliminary data.</text>
</comment>
<dbReference type="Proteomes" id="UP001597178">
    <property type="component" value="Unassembled WGS sequence"/>
</dbReference>
<evidence type="ECO:0000256" key="4">
    <source>
        <dbReference type="ARBA" id="ARBA00008883"/>
    </source>
</evidence>
<organism evidence="20 21">
    <name type="scientific">Lentibacillus salinarum</name>
    <dbReference type="NCBI Taxonomy" id="446820"/>
    <lineage>
        <taxon>Bacteria</taxon>
        <taxon>Bacillati</taxon>
        <taxon>Bacillota</taxon>
        <taxon>Bacilli</taxon>
        <taxon>Bacillales</taxon>
        <taxon>Bacillaceae</taxon>
        <taxon>Lentibacillus</taxon>
    </lineage>
</organism>
<dbReference type="EC" id="2.7.10.2" evidence="5"/>